<feature type="region of interest" description="Disordered" evidence="1">
    <location>
        <begin position="1"/>
        <end position="39"/>
    </location>
</feature>
<dbReference type="Proteomes" id="UP000183809">
    <property type="component" value="Unassembled WGS sequence"/>
</dbReference>
<proteinExistence type="predicted"/>
<evidence type="ECO:0000313" key="3">
    <source>
        <dbReference type="Proteomes" id="UP000183809"/>
    </source>
</evidence>
<gene>
    <name evidence="2" type="ORF">BKCO1_20003</name>
</gene>
<organism evidence="2 3">
    <name type="scientific">Diplodia corticola</name>
    <dbReference type="NCBI Taxonomy" id="236234"/>
    <lineage>
        <taxon>Eukaryota</taxon>
        <taxon>Fungi</taxon>
        <taxon>Dikarya</taxon>
        <taxon>Ascomycota</taxon>
        <taxon>Pezizomycotina</taxon>
        <taxon>Dothideomycetes</taxon>
        <taxon>Dothideomycetes incertae sedis</taxon>
        <taxon>Botryosphaeriales</taxon>
        <taxon>Botryosphaeriaceae</taxon>
        <taxon>Diplodia</taxon>
    </lineage>
</organism>
<sequence>MPLRVVERKRRLPLHHRPRGRQRHPSALAAPSTPSTPVAAPALAAPAAVTVAVAAIAVADIAVSAVIAAQRLREDEVARPGGGGEARVQARVGVEAADEGGEGGAREDDAGAAVGEGGGVDEGGGAFFFGLGLC</sequence>
<evidence type="ECO:0000313" key="2">
    <source>
        <dbReference type="EMBL" id="OJD39771.1"/>
    </source>
</evidence>
<feature type="compositionally biased region" description="Low complexity" evidence="1">
    <location>
        <begin position="25"/>
        <end position="39"/>
    </location>
</feature>
<keyword evidence="3" id="KW-1185">Reference proteome</keyword>
<name>A0A1J9S499_9PEZI</name>
<protein>
    <submittedName>
        <fullName evidence="2">Uncharacterized protein</fullName>
    </submittedName>
</protein>
<dbReference type="AlphaFoldDB" id="A0A1J9S499"/>
<evidence type="ECO:0000256" key="1">
    <source>
        <dbReference type="SAM" id="MobiDB-lite"/>
    </source>
</evidence>
<accession>A0A1J9S499</accession>
<feature type="compositionally biased region" description="Basic residues" evidence="1">
    <location>
        <begin position="7"/>
        <end position="24"/>
    </location>
</feature>
<comment type="caution">
    <text evidence="2">The sequence shown here is derived from an EMBL/GenBank/DDBJ whole genome shotgun (WGS) entry which is preliminary data.</text>
</comment>
<dbReference type="RefSeq" id="XP_020134758.1">
    <property type="nucleotide sequence ID" value="XM_020272507.1"/>
</dbReference>
<dbReference type="GeneID" id="31012766"/>
<dbReference type="EMBL" id="MNUE01000002">
    <property type="protein sequence ID" value="OJD39771.1"/>
    <property type="molecule type" value="Genomic_DNA"/>
</dbReference>
<reference evidence="2 3" key="1">
    <citation type="submission" date="2016-10" db="EMBL/GenBank/DDBJ databases">
        <title>Proteomics and genomics reveal pathogen-plant mechanisms compatible with a hemibiotrophic lifestyle of Diplodia corticola.</title>
        <authorList>
            <person name="Fernandes I."/>
            <person name="De Jonge R."/>
            <person name="Van De Peer Y."/>
            <person name="Devreese B."/>
            <person name="Alves A."/>
            <person name="Esteves A.C."/>
        </authorList>
    </citation>
    <scope>NUCLEOTIDE SEQUENCE [LARGE SCALE GENOMIC DNA]</scope>
    <source>
        <strain evidence="2 3">CBS 112549</strain>
    </source>
</reference>